<name>A0A495ESL5_9MICC</name>
<evidence type="ECO:0000313" key="3">
    <source>
        <dbReference type="Proteomes" id="UP000276055"/>
    </source>
</evidence>
<dbReference type="RefSeq" id="WP_120952531.1">
    <property type="nucleotide sequence ID" value="NZ_RBIR01000003.1"/>
</dbReference>
<organism evidence="2 3">
    <name type="scientific">Arthrobacter oryzae</name>
    <dbReference type="NCBI Taxonomy" id="409290"/>
    <lineage>
        <taxon>Bacteria</taxon>
        <taxon>Bacillati</taxon>
        <taxon>Actinomycetota</taxon>
        <taxon>Actinomycetes</taxon>
        <taxon>Micrococcales</taxon>
        <taxon>Micrococcaceae</taxon>
        <taxon>Arthrobacter</taxon>
    </lineage>
</organism>
<evidence type="ECO:0000256" key="1">
    <source>
        <dbReference type="SAM" id="MobiDB-lite"/>
    </source>
</evidence>
<dbReference type="OrthoDB" id="5125415at2"/>
<gene>
    <name evidence="2" type="ORF">C8D78_1790</name>
</gene>
<comment type="caution">
    <text evidence="2">The sequence shown here is derived from an EMBL/GenBank/DDBJ whole genome shotgun (WGS) entry which is preliminary data.</text>
</comment>
<keyword evidence="2" id="KW-0436">Ligase</keyword>
<dbReference type="AlphaFoldDB" id="A0A495ESL5"/>
<feature type="region of interest" description="Disordered" evidence="1">
    <location>
        <begin position="44"/>
        <end position="71"/>
    </location>
</feature>
<sequence length="194" mass="20316">MRNLIAVAFVEPVTEGLEFPRDDWPLHITLVKFDVVEPRQSDTTAAAAATAAAGPEPEAGDAPGGAPGPGDQLAEKIATIMTEPVAAALGCQVVVGGEAGFGRAGSIPVNLIEPSAGLQSLHDALVRIVQELPGRISTPAFTLTGYRPHVSHHGDKRLHEGDTVVLDRIALVDMAPDGGHATRRVLKLWTQHPA</sequence>
<feature type="compositionally biased region" description="Low complexity" evidence="1">
    <location>
        <begin position="44"/>
        <end position="61"/>
    </location>
</feature>
<dbReference type="GO" id="GO:0016874">
    <property type="term" value="F:ligase activity"/>
    <property type="evidence" value="ECO:0007669"/>
    <property type="project" value="UniProtKB-KW"/>
</dbReference>
<accession>A0A495ESL5</accession>
<evidence type="ECO:0000313" key="2">
    <source>
        <dbReference type="EMBL" id="RKR19978.1"/>
    </source>
</evidence>
<dbReference type="Proteomes" id="UP000276055">
    <property type="component" value="Unassembled WGS sequence"/>
</dbReference>
<reference evidence="2 3" key="1">
    <citation type="submission" date="2018-10" db="EMBL/GenBank/DDBJ databases">
        <title>Genomic Encyclopedia of Type Strains, Phase IV (KMG-IV): sequencing the most valuable type-strain genomes for metagenomic binning, comparative biology and taxonomic classification.</title>
        <authorList>
            <person name="Goeker M."/>
        </authorList>
    </citation>
    <scope>NUCLEOTIDE SEQUENCE [LARGE SCALE GENOMIC DNA]</scope>
    <source>
        <strain evidence="2 3">DSM 25586</strain>
    </source>
</reference>
<dbReference type="EMBL" id="RBIR01000003">
    <property type="protein sequence ID" value="RKR19978.1"/>
    <property type="molecule type" value="Genomic_DNA"/>
</dbReference>
<protein>
    <submittedName>
        <fullName evidence="2">2'-5' RNA ligase superfamily protein</fullName>
    </submittedName>
</protein>
<proteinExistence type="predicted"/>